<dbReference type="EMBL" id="DWYW01000116">
    <property type="protein sequence ID" value="HJA90156.1"/>
    <property type="molecule type" value="Genomic_DNA"/>
</dbReference>
<dbReference type="AlphaFoldDB" id="A0A9D2HYW5"/>
<sequence length="146" mass="16346">MQIKKWISWGLVLAWMAVIFLFSAQPGDQSGELSGSLLQTILQFWQTLFPNSQPNLDILHWVIRKGAHFAVYFVLGFLNINALKASGIHGKKAWLIAILIAIVYAISDEWHQSFVPGRGPAVKDVVIDTVGASFGIGLYQLLFRHR</sequence>
<dbReference type="PANTHER" id="PTHR28008">
    <property type="entry name" value="DOMAIN PROTEIN, PUTATIVE (AFU_ORTHOLOGUE AFUA_3G10980)-RELATED"/>
    <property type="match status" value="1"/>
</dbReference>
<reference evidence="3" key="2">
    <citation type="submission" date="2021-04" db="EMBL/GenBank/DDBJ databases">
        <authorList>
            <person name="Gilroy R."/>
        </authorList>
    </citation>
    <scope>NUCLEOTIDE SEQUENCE</scope>
    <source>
        <strain evidence="3">CHK171-505</strain>
    </source>
</reference>
<organism evidence="3 4">
    <name type="scientific">Candidatus Jeotgalibaca merdavium</name>
    <dbReference type="NCBI Taxonomy" id="2838627"/>
    <lineage>
        <taxon>Bacteria</taxon>
        <taxon>Bacillati</taxon>
        <taxon>Bacillota</taxon>
        <taxon>Bacilli</taxon>
        <taxon>Lactobacillales</taxon>
        <taxon>Carnobacteriaceae</taxon>
        <taxon>Jeotgalibaca</taxon>
    </lineage>
</organism>
<evidence type="ECO:0000256" key="1">
    <source>
        <dbReference type="SAM" id="Phobius"/>
    </source>
</evidence>
<dbReference type="InterPro" id="IPR016747">
    <property type="entry name" value="Phosphotransbutyrylase"/>
</dbReference>
<feature type="transmembrane region" description="Helical" evidence="1">
    <location>
        <begin position="90"/>
        <end position="106"/>
    </location>
</feature>
<evidence type="ECO:0000259" key="2">
    <source>
        <dbReference type="Pfam" id="PF04892"/>
    </source>
</evidence>
<keyword evidence="1" id="KW-1133">Transmembrane helix</keyword>
<keyword evidence="1" id="KW-0472">Membrane</keyword>
<evidence type="ECO:0000313" key="3">
    <source>
        <dbReference type="EMBL" id="HJA90156.1"/>
    </source>
</evidence>
<dbReference type="PIRSF" id="PIRSF019083">
    <property type="entry name" value="UCP019083_VanZ"/>
    <property type="match status" value="1"/>
</dbReference>
<protein>
    <submittedName>
        <fullName evidence="3">VanZ family protein</fullName>
    </submittedName>
</protein>
<evidence type="ECO:0000313" key="4">
    <source>
        <dbReference type="Proteomes" id="UP000886856"/>
    </source>
</evidence>
<dbReference type="Proteomes" id="UP000886856">
    <property type="component" value="Unassembled WGS sequence"/>
</dbReference>
<name>A0A9D2HYW5_9LACT</name>
<comment type="caution">
    <text evidence="3">The sequence shown here is derived from an EMBL/GenBank/DDBJ whole genome shotgun (WGS) entry which is preliminary data.</text>
</comment>
<feature type="domain" description="VanZ-like" evidence="2">
    <location>
        <begin position="10"/>
        <end position="142"/>
    </location>
</feature>
<keyword evidence="1" id="KW-0812">Transmembrane</keyword>
<proteinExistence type="predicted"/>
<accession>A0A9D2HYW5</accession>
<feature type="transmembrane region" description="Helical" evidence="1">
    <location>
        <begin position="58"/>
        <end position="78"/>
    </location>
</feature>
<dbReference type="PANTHER" id="PTHR28008:SF1">
    <property type="entry name" value="DOMAIN PROTEIN, PUTATIVE (AFU_ORTHOLOGUE AFUA_3G10980)-RELATED"/>
    <property type="match status" value="1"/>
</dbReference>
<gene>
    <name evidence="3" type="ORF">H9948_05120</name>
</gene>
<dbReference type="NCBIfam" id="NF037970">
    <property type="entry name" value="vanZ_1"/>
    <property type="match status" value="1"/>
</dbReference>
<feature type="transmembrane region" description="Helical" evidence="1">
    <location>
        <begin position="126"/>
        <end position="143"/>
    </location>
</feature>
<dbReference type="Pfam" id="PF04892">
    <property type="entry name" value="VanZ"/>
    <property type="match status" value="1"/>
</dbReference>
<dbReference type="InterPro" id="IPR006976">
    <property type="entry name" value="VanZ-like"/>
</dbReference>
<reference evidence="3" key="1">
    <citation type="journal article" date="2021" name="PeerJ">
        <title>Extensive microbial diversity within the chicken gut microbiome revealed by metagenomics and culture.</title>
        <authorList>
            <person name="Gilroy R."/>
            <person name="Ravi A."/>
            <person name="Getino M."/>
            <person name="Pursley I."/>
            <person name="Horton D.L."/>
            <person name="Alikhan N.F."/>
            <person name="Baker D."/>
            <person name="Gharbi K."/>
            <person name="Hall N."/>
            <person name="Watson M."/>
            <person name="Adriaenssens E.M."/>
            <person name="Foster-Nyarko E."/>
            <person name="Jarju S."/>
            <person name="Secka A."/>
            <person name="Antonio M."/>
            <person name="Oren A."/>
            <person name="Chaudhuri R.R."/>
            <person name="La Ragione R."/>
            <person name="Hildebrand F."/>
            <person name="Pallen M.J."/>
        </authorList>
    </citation>
    <scope>NUCLEOTIDE SEQUENCE</scope>
    <source>
        <strain evidence="3">CHK171-505</strain>
    </source>
</reference>